<dbReference type="SUPFAM" id="SSF46689">
    <property type="entry name" value="Homeodomain-like"/>
    <property type="match status" value="1"/>
</dbReference>
<feature type="region of interest" description="Disordered" evidence="3">
    <location>
        <begin position="192"/>
        <end position="240"/>
    </location>
</feature>
<evidence type="ECO:0000256" key="1">
    <source>
        <dbReference type="ARBA" id="ARBA00023125"/>
    </source>
</evidence>
<keyword evidence="1 2" id="KW-0238">DNA-binding</keyword>
<sequence>MPRTNPARRRALTDAAISLLASDGVHGLTHRSAERAAGLPAGTASNYFRNREELLVAAAERILELHLEEMDRVNTDAVREGTDRAPDLAELIGISLETASSSLRDRYLAIFELVLESRRRPALATAMSRLAGGAAAFTGDQHTLLGLDLPPRAAPMLITLYGAALFALVTSPSDTGVPSAHELARALVAGTLATTADDERGTGPRTDLGPDERGTGPGPGPGPGPDERKADSSGGDSPAV</sequence>
<feature type="DNA-binding region" description="H-T-H motif" evidence="2">
    <location>
        <begin position="29"/>
        <end position="48"/>
    </location>
</feature>
<evidence type="ECO:0000259" key="4">
    <source>
        <dbReference type="PROSITE" id="PS50977"/>
    </source>
</evidence>
<keyword evidence="6" id="KW-1185">Reference proteome</keyword>
<evidence type="ECO:0000313" key="6">
    <source>
        <dbReference type="Proteomes" id="UP001500843"/>
    </source>
</evidence>
<organism evidence="5 6">
    <name type="scientific">Promicromonospora umidemergens</name>
    <dbReference type="NCBI Taxonomy" id="629679"/>
    <lineage>
        <taxon>Bacteria</taxon>
        <taxon>Bacillati</taxon>
        <taxon>Actinomycetota</taxon>
        <taxon>Actinomycetes</taxon>
        <taxon>Micrococcales</taxon>
        <taxon>Promicromonosporaceae</taxon>
        <taxon>Promicromonospora</taxon>
    </lineage>
</organism>
<dbReference type="InterPro" id="IPR041583">
    <property type="entry name" value="TetR_C_31"/>
</dbReference>
<reference evidence="6" key="1">
    <citation type="journal article" date="2019" name="Int. J. Syst. Evol. Microbiol.">
        <title>The Global Catalogue of Microorganisms (GCM) 10K type strain sequencing project: providing services to taxonomists for standard genome sequencing and annotation.</title>
        <authorList>
            <consortium name="The Broad Institute Genomics Platform"/>
            <consortium name="The Broad Institute Genome Sequencing Center for Infectious Disease"/>
            <person name="Wu L."/>
            <person name="Ma J."/>
        </authorList>
    </citation>
    <scope>NUCLEOTIDE SEQUENCE [LARGE SCALE GENOMIC DNA]</scope>
    <source>
        <strain evidence="6">JCM 17975</strain>
    </source>
</reference>
<dbReference type="InterPro" id="IPR001647">
    <property type="entry name" value="HTH_TetR"/>
</dbReference>
<dbReference type="Gene3D" id="1.10.357.10">
    <property type="entry name" value="Tetracycline Repressor, domain 2"/>
    <property type="match status" value="1"/>
</dbReference>
<name>A0ABP8YAG4_9MICO</name>
<proteinExistence type="predicted"/>
<gene>
    <name evidence="5" type="ORF">GCM10023198_57980</name>
</gene>
<accession>A0ABP8YAG4</accession>
<evidence type="ECO:0000256" key="3">
    <source>
        <dbReference type="SAM" id="MobiDB-lite"/>
    </source>
</evidence>
<feature type="compositionally biased region" description="Basic and acidic residues" evidence="3">
    <location>
        <begin position="197"/>
        <end position="214"/>
    </location>
</feature>
<comment type="caution">
    <text evidence="5">The sequence shown here is derived from an EMBL/GenBank/DDBJ whole genome shotgun (WGS) entry which is preliminary data.</text>
</comment>
<dbReference type="RefSeq" id="WP_253868469.1">
    <property type="nucleotide sequence ID" value="NZ_BAABHM010000038.1"/>
</dbReference>
<dbReference type="PROSITE" id="PS50977">
    <property type="entry name" value="HTH_TETR_2"/>
    <property type="match status" value="1"/>
</dbReference>
<protein>
    <submittedName>
        <fullName evidence="5">TetR/AcrR family transcriptional regulator</fullName>
    </submittedName>
</protein>
<evidence type="ECO:0000313" key="5">
    <source>
        <dbReference type="EMBL" id="GAA4725346.1"/>
    </source>
</evidence>
<dbReference type="Pfam" id="PF17940">
    <property type="entry name" value="TetR_C_31"/>
    <property type="match status" value="1"/>
</dbReference>
<dbReference type="EMBL" id="BAABHM010000038">
    <property type="protein sequence ID" value="GAA4725346.1"/>
    <property type="molecule type" value="Genomic_DNA"/>
</dbReference>
<dbReference type="Proteomes" id="UP001500843">
    <property type="component" value="Unassembled WGS sequence"/>
</dbReference>
<evidence type="ECO:0000256" key="2">
    <source>
        <dbReference type="PROSITE-ProRule" id="PRU00335"/>
    </source>
</evidence>
<dbReference type="InterPro" id="IPR009057">
    <property type="entry name" value="Homeodomain-like_sf"/>
</dbReference>
<dbReference type="Pfam" id="PF00440">
    <property type="entry name" value="TetR_N"/>
    <property type="match status" value="1"/>
</dbReference>
<feature type="domain" description="HTH tetR-type" evidence="4">
    <location>
        <begin position="6"/>
        <end position="66"/>
    </location>
</feature>